<dbReference type="PANTHER" id="PTHR30055:SF148">
    <property type="entry name" value="TETR-FAMILY TRANSCRIPTIONAL REGULATOR"/>
    <property type="match status" value="1"/>
</dbReference>
<dbReference type="AlphaFoldDB" id="A0A0S4QX42"/>
<gene>
    <name evidence="7" type="ORF">Ga0074812_13561</name>
</gene>
<dbReference type="EMBL" id="FAOZ01000035">
    <property type="protein sequence ID" value="CUU60119.1"/>
    <property type="molecule type" value="Genomic_DNA"/>
</dbReference>
<dbReference type="RefSeq" id="WP_054566668.1">
    <property type="nucleotide sequence ID" value="NZ_FAOZ01000035.1"/>
</dbReference>
<evidence type="ECO:0000256" key="2">
    <source>
        <dbReference type="ARBA" id="ARBA00023125"/>
    </source>
</evidence>
<name>A0A0S4QX42_9ACTN</name>
<dbReference type="Pfam" id="PF16859">
    <property type="entry name" value="TetR_C_11"/>
    <property type="match status" value="1"/>
</dbReference>
<dbReference type="SUPFAM" id="SSF46689">
    <property type="entry name" value="Homeodomain-like"/>
    <property type="match status" value="1"/>
</dbReference>
<accession>A0A0S4QX42</accession>
<evidence type="ECO:0000259" key="6">
    <source>
        <dbReference type="PROSITE" id="PS50977"/>
    </source>
</evidence>
<feature type="domain" description="HTH tetR-type" evidence="6">
    <location>
        <begin position="32"/>
        <end position="92"/>
    </location>
</feature>
<dbReference type="PANTHER" id="PTHR30055">
    <property type="entry name" value="HTH-TYPE TRANSCRIPTIONAL REGULATOR RUTR"/>
    <property type="match status" value="1"/>
</dbReference>
<dbReference type="GO" id="GO:0000976">
    <property type="term" value="F:transcription cis-regulatory region binding"/>
    <property type="evidence" value="ECO:0007669"/>
    <property type="project" value="TreeGrafter"/>
</dbReference>
<dbReference type="PRINTS" id="PR00455">
    <property type="entry name" value="HTHTETR"/>
</dbReference>
<dbReference type="Gene3D" id="1.10.10.60">
    <property type="entry name" value="Homeodomain-like"/>
    <property type="match status" value="1"/>
</dbReference>
<dbReference type="Proteomes" id="UP000198802">
    <property type="component" value="Unassembled WGS sequence"/>
</dbReference>
<reference evidence="8" key="1">
    <citation type="submission" date="2015-11" db="EMBL/GenBank/DDBJ databases">
        <authorList>
            <person name="Varghese N."/>
        </authorList>
    </citation>
    <scope>NUCLEOTIDE SEQUENCE [LARGE SCALE GENOMIC DNA]</scope>
    <source>
        <strain evidence="8">DSM 45899</strain>
    </source>
</reference>
<dbReference type="PROSITE" id="PS01081">
    <property type="entry name" value="HTH_TETR_1"/>
    <property type="match status" value="1"/>
</dbReference>
<proteinExistence type="predicted"/>
<evidence type="ECO:0000313" key="7">
    <source>
        <dbReference type="EMBL" id="CUU60119.1"/>
    </source>
</evidence>
<dbReference type="Pfam" id="PF00440">
    <property type="entry name" value="TetR_N"/>
    <property type="match status" value="1"/>
</dbReference>
<evidence type="ECO:0000313" key="8">
    <source>
        <dbReference type="Proteomes" id="UP000198802"/>
    </source>
</evidence>
<feature type="DNA-binding region" description="H-T-H motif" evidence="4">
    <location>
        <begin position="55"/>
        <end position="74"/>
    </location>
</feature>
<keyword evidence="8" id="KW-1185">Reference proteome</keyword>
<dbReference type="InterPro" id="IPR001647">
    <property type="entry name" value="HTH_TetR"/>
</dbReference>
<keyword evidence="2 4" id="KW-0238">DNA-binding</keyword>
<dbReference type="PROSITE" id="PS50977">
    <property type="entry name" value="HTH_TETR_2"/>
    <property type="match status" value="1"/>
</dbReference>
<dbReference type="GO" id="GO:0003700">
    <property type="term" value="F:DNA-binding transcription factor activity"/>
    <property type="evidence" value="ECO:0007669"/>
    <property type="project" value="TreeGrafter"/>
</dbReference>
<organism evidence="7 8">
    <name type="scientific">Parafrankia irregularis</name>
    <dbReference type="NCBI Taxonomy" id="795642"/>
    <lineage>
        <taxon>Bacteria</taxon>
        <taxon>Bacillati</taxon>
        <taxon>Actinomycetota</taxon>
        <taxon>Actinomycetes</taxon>
        <taxon>Frankiales</taxon>
        <taxon>Frankiaceae</taxon>
        <taxon>Parafrankia</taxon>
    </lineage>
</organism>
<dbReference type="InterPro" id="IPR009057">
    <property type="entry name" value="Homeodomain-like_sf"/>
</dbReference>
<evidence type="ECO:0000256" key="1">
    <source>
        <dbReference type="ARBA" id="ARBA00023015"/>
    </source>
</evidence>
<dbReference type="Gene3D" id="1.10.357.10">
    <property type="entry name" value="Tetracycline Repressor, domain 2"/>
    <property type="match status" value="1"/>
</dbReference>
<sequence>MSVAHANGTDPREHSSRPPSGVARPPGRPRDTRRDPLIIEATLTELAANGFGGLSMEAVAAAAGVGKATVYRRWPTKGALVAEALATLATSHEPHDTGSLRDDLVAAVNAVRRHGIQTLSGRIMPRVLAEKESHPDLFDTYRQQVIVPAREQVANVLRRGVASGELKADLDIDLATDMLVGPVSYRQYTAGSNEVSGTRISQIVDTVLGGIRAD</sequence>
<feature type="region of interest" description="Disordered" evidence="5">
    <location>
        <begin position="1"/>
        <end position="34"/>
    </location>
</feature>
<dbReference type="InterPro" id="IPR036271">
    <property type="entry name" value="Tet_transcr_reg_TetR-rel_C_sf"/>
</dbReference>
<evidence type="ECO:0000256" key="5">
    <source>
        <dbReference type="SAM" id="MobiDB-lite"/>
    </source>
</evidence>
<keyword evidence="3" id="KW-0804">Transcription</keyword>
<evidence type="ECO:0000256" key="4">
    <source>
        <dbReference type="PROSITE-ProRule" id="PRU00335"/>
    </source>
</evidence>
<dbReference type="InterPro" id="IPR050109">
    <property type="entry name" value="HTH-type_TetR-like_transc_reg"/>
</dbReference>
<dbReference type="SUPFAM" id="SSF48498">
    <property type="entry name" value="Tetracyclin repressor-like, C-terminal domain"/>
    <property type="match status" value="1"/>
</dbReference>
<evidence type="ECO:0000256" key="3">
    <source>
        <dbReference type="ARBA" id="ARBA00023163"/>
    </source>
</evidence>
<dbReference type="InterPro" id="IPR011075">
    <property type="entry name" value="TetR_C"/>
</dbReference>
<protein>
    <submittedName>
        <fullName evidence="7">DNA-binding transcriptional regulator, AcrR family</fullName>
    </submittedName>
</protein>
<dbReference type="InterPro" id="IPR023772">
    <property type="entry name" value="DNA-bd_HTH_TetR-type_CS"/>
</dbReference>
<keyword evidence="1" id="KW-0805">Transcription regulation</keyword>